<dbReference type="CDD" id="cd00160">
    <property type="entry name" value="RhoGEF"/>
    <property type="match status" value="1"/>
</dbReference>
<dbReference type="Pfam" id="PF15411">
    <property type="entry name" value="PH_10"/>
    <property type="match status" value="1"/>
</dbReference>
<dbReference type="GO" id="GO:0000935">
    <property type="term" value="C:division septum"/>
    <property type="evidence" value="ECO:0007669"/>
    <property type="project" value="TreeGrafter"/>
</dbReference>
<dbReference type="OrthoDB" id="1594986at2759"/>
<dbReference type="Pfam" id="PF06395">
    <property type="entry name" value="CDC24"/>
    <property type="match status" value="1"/>
</dbReference>
<evidence type="ECO:0000259" key="2">
    <source>
        <dbReference type="PROSITE" id="PS50010"/>
    </source>
</evidence>
<dbReference type="AlphaFoldDB" id="A0A1B7T9A0"/>
<evidence type="ECO:0000313" key="4">
    <source>
        <dbReference type="Proteomes" id="UP000092321"/>
    </source>
</evidence>
<dbReference type="GO" id="GO:0005634">
    <property type="term" value="C:nucleus"/>
    <property type="evidence" value="ECO:0007669"/>
    <property type="project" value="TreeGrafter"/>
</dbReference>
<dbReference type="GO" id="GO:0030010">
    <property type="term" value="P:establishment of cell polarity"/>
    <property type="evidence" value="ECO:0007669"/>
    <property type="project" value="TreeGrafter"/>
</dbReference>
<sequence>MNSITTPSSIISSPTNDLTVHLMNTKVTEKDSLYHICDNLLKRLNQYQLLKPYIQSAELLAEYSTEKQEDTMNFSYLNNSNNNNKSTTPVPDSSNGSNSRPNSFLYRKSSLVESINNSKRNSVSSFHSNHISSSTTTNSSLHSQSANSSSNDLLLINNNQAINLSNISNNLQQYPTFSIGSLPPCKERDPVTTIWKFFQMGAPLCIIFNAIKPQYKINIISSDDLKICKKSIYDFISSCKVHLQFHDEELFTISDVFNNGTFTLVKIIEVILTLISYNTKIFLSLNNNTNNAQKQVENPAILKDDRYKIFREFLETERKYVYDLETLQDFNIQLLTKNYITVNESATLFPNITDIIEFQRRFLISIENNNKLSDLNDIRLGSIFINSYNLFKLYELWSIGQTAAIDYISKLPIYKNGSNSNLIIKNKLELQSFLLKPIQRLCKYPLLLKEFYQASNANSQFYKELEIGLEVSKKIATNINEHQRKLENEVILKQLVVDRVVNWRGYDITKFGDLLSHEKVVITNNDADFVDAKIFEISLFEKIIIIFNELNANGTVIDNEEINENGNNSSSNNNSSSGLKISLKKSRSTTNHKHDSDSSTESSQYKINKQHKLDLKGRIMMSTVVSLQEHYSHPKSIDIRWE</sequence>
<dbReference type="Gene3D" id="1.20.900.10">
    <property type="entry name" value="Dbl homology (DH) domain"/>
    <property type="match status" value="1"/>
</dbReference>
<dbReference type="Pfam" id="PF00621">
    <property type="entry name" value="RhoGEF"/>
    <property type="match status" value="1"/>
</dbReference>
<feature type="region of interest" description="Disordered" evidence="1">
    <location>
        <begin position="74"/>
        <end position="103"/>
    </location>
</feature>
<dbReference type="GO" id="GO:0031106">
    <property type="term" value="P:septin ring organization"/>
    <property type="evidence" value="ECO:0007669"/>
    <property type="project" value="TreeGrafter"/>
</dbReference>
<feature type="compositionally biased region" description="Low complexity" evidence="1">
    <location>
        <begin position="74"/>
        <end position="86"/>
    </location>
</feature>
<dbReference type="PROSITE" id="PS50010">
    <property type="entry name" value="DH_2"/>
    <property type="match status" value="1"/>
</dbReference>
<organism evidence="3 4">
    <name type="scientific">Hanseniaspora valbyensis NRRL Y-1626</name>
    <dbReference type="NCBI Taxonomy" id="766949"/>
    <lineage>
        <taxon>Eukaryota</taxon>
        <taxon>Fungi</taxon>
        <taxon>Dikarya</taxon>
        <taxon>Ascomycota</taxon>
        <taxon>Saccharomycotina</taxon>
        <taxon>Saccharomycetes</taxon>
        <taxon>Saccharomycodales</taxon>
        <taxon>Saccharomycodaceae</taxon>
        <taxon>Hanseniaspora</taxon>
    </lineage>
</organism>
<dbReference type="InterPro" id="IPR035899">
    <property type="entry name" value="DBL_dom_sf"/>
</dbReference>
<dbReference type="EMBL" id="LXPE01000148">
    <property type="protein sequence ID" value="OBA25312.1"/>
    <property type="molecule type" value="Genomic_DNA"/>
</dbReference>
<dbReference type="InterPro" id="IPR010481">
    <property type="entry name" value="Cdc24/Scd1_N"/>
</dbReference>
<gene>
    <name evidence="3" type="ORF">HANVADRAFT_53995</name>
</gene>
<evidence type="ECO:0000256" key="1">
    <source>
        <dbReference type="SAM" id="MobiDB-lite"/>
    </source>
</evidence>
<proteinExistence type="predicted"/>
<dbReference type="InterPro" id="IPR053026">
    <property type="entry name" value="CDC42_GEF"/>
</dbReference>
<comment type="caution">
    <text evidence="3">The sequence shown here is derived from an EMBL/GenBank/DDBJ whole genome shotgun (WGS) entry which is preliminary data.</text>
</comment>
<feature type="compositionally biased region" description="Low complexity" evidence="1">
    <location>
        <begin position="564"/>
        <end position="581"/>
    </location>
</feature>
<dbReference type="GO" id="GO:0005085">
    <property type="term" value="F:guanyl-nucleotide exchange factor activity"/>
    <property type="evidence" value="ECO:0007669"/>
    <property type="project" value="InterPro"/>
</dbReference>
<protein>
    <submittedName>
        <fullName evidence="3">CDC24-domain-containing protein</fullName>
    </submittedName>
</protein>
<name>A0A1B7T9A0_9ASCO</name>
<feature type="compositionally biased region" description="Polar residues" evidence="1">
    <location>
        <begin position="87"/>
        <end position="102"/>
    </location>
</feature>
<evidence type="ECO:0000313" key="3">
    <source>
        <dbReference type="EMBL" id="OBA25312.1"/>
    </source>
</evidence>
<feature type="region of interest" description="Disordered" evidence="1">
    <location>
        <begin position="126"/>
        <end position="145"/>
    </location>
</feature>
<dbReference type="GO" id="GO:0043332">
    <property type="term" value="C:mating projection tip"/>
    <property type="evidence" value="ECO:0007669"/>
    <property type="project" value="TreeGrafter"/>
</dbReference>
<dbReference type="InterPro" id="IPR000219">
    <property type="entry name" value="DH_dom"/>
</dbReference>
<feature type="non-terminal residue" evidence="3">
    <location>
        <position position="642"/>
    </location>
</feature>
<reference evidence="4" key="1">
    <citation type="journal article" date="2016" name="Proc. Natl. Acad. Sci. U.S.A.">
        <title>Comparative genomics of biotechnologically important yeasts.</title>
        <authorList>
            <person name="Riley R."/>
            <person name="Haridas S."/>
            <person name="Wolfe K.H."/>
            <person name="Lopes M.R."/>
            <person name="Hittinger C.T."/>
            <person name="Goeker M."/>
            <person name="Salamov A.A."/>
            <person name="Wisecaver J.H."/>
            <person name="Long T.M."/>
            <person name="Calvey C.H."/>
            <person name="Aerts A.L."/>
            <person name="Barry K.W."/>
            <person name="Choi C."/>
            <person name="Clum A."/>
            <person name="Coughlan A.Y."/>
            <person name="Deshpande S."/>
            <person name="Douglass A.P."/>
            <person name="Hanson S.J."/>
            <person name="Klenk H.-P."/>
            <person name="LaButti K.M."/>
            <person name="Lapidus A."/>
            <person name="Lindquist E.A."/>
            <person name="Lipzen A.M."/>
            <person name="Meier-Kolthoff J.P."/>
            <person name="Ohm R.A."/>
            <person name="Otillar R.P."/>
            <person name="Pangilinan J.L."/>
            <person name="Peng Y."/>
            <person name="Rokas A."/>
            <person name="Rosa C.A."/>
            <person name="Scheuner C."/>
            <person name="Sibirny A.A."/>
            <person name="Slot J.C."/>
            <person name="Stielow J.B."/>
            <person name="Sun H."/>
            <person name="Kurtzman C.P."/>
            <person name="Blackwell M."/>
            <person name="Grigoriev I.V."/>
            <person name="Jeffries T.W."/>
        </authorList>
    </citation>
    <scope>NUCLEOTIDE SEQUENCE [LARGE SCALE GENOMIC DNA]</scope>
    <source>
        <strain evidence="4">NRRL Y-1626</strain>
    </source>
</reference>
<dbReference type="SUPFAM" id="SSF48065">
    <property type="entry name" value="DBL homology domain (DH-domain)"/>
    <property type="match status" value="1"/>
</dbReference>
<accession>A0A1B7T9A0</accession>
<feature type="compositionally biased region" description="Basic residues" evidence="1">
    <location>
        <begin position="582"/>
        <end position="591"/>
    </location>
</feature>
<feature type="domain" description="DH" evidence="2">
    <location>
        <begin position="305"/>
        <end position="482"/>
    </location>
</feature>
<keyword evidence="4" id="KW-1185">Reference proteome</keyword>
<dbReference type="PANTHER" id="PTHR47339">
    <property type="entry name" value="CELL DIVISION CONTROL PROTEIN 24"/>
    <property type="match status" value="1"/>
</dbReference>
<dbReference type="Proteomes" id="UP000092321">
    <property type="component" value="Unassembled WGS sequence"/>
</dbReference>
<feature type="region of interest" description="Disordered" evidence="1">
    <location>
        <begin position="564"/>
        <end position="607"/>
    </location>
</feature>
<dbReference type="SMART" id="SM00325">
    <property type="entry name" value="RhoGEF"/>
    <property type="match status" value="1"/>
</dbReference>
<dbReference type="PANTHER" id="PTHR47339:SF1">
    <property type="entry name" value="CELL DIVISION CONTROL PROTEIN 24"/>
    <property type="match status" value="1"/>
</dbReference>
<dbReference type="GO" id="GO:0005737">
    <property type="term" value="C:cytoplasm"/>
    <property type="evidence" value="ECO:0007669"/>
    <property type="project" value="TreeGrafter"/>
</dbReference>